<protein>
    <recommendedName>
        <fullName evidence="2">PNPLA domain-containing protein</fullName>
    </recommendedName>
</protein>
<gene>
    <name evidence="1" type="ORF">S01H4_08067</name>
</gene>
<reference evidence="1" key="1">
    <citation type="journal article" date="2014" name="Front. Microbiol.">
        <title>High frequency of phylogenetically diverse reductive dehalogenase-homologous genes in deep subseafloor sedimentary metagenomes.</title>
        <authorList>
            <person name="Kawai M."/>
            <person name="Futagami T."/>
            <person name="Toyoda A."/>
            <person name="Takaki Y."/>
            <person name="Nishi S."/>
            <person name="Hori S."/>
            <person name="Arai W."/>
            <person name="Tsubouchi T."/>
            <person name="Morono Y."/>
            <person name="Uchiyama I."/>
            <person name="Ito T."/>
            <person name="Fujiyama A."/>
            <person name="Inagaki F."/>
            <person name="Takami H."/>
        </authorList>
    </citation>
    <scope>NUCLEOTIDE SEQUENCE</scope>
    <source>
        <strain evidence="1">Expedition CK06-06</strain>
    </source>
</reference>
<feature type="non-terminal residue" evidence="1">
    <location>
        <position position="1"/>
    </location>
</feature>
<proteinExistence type="predicted"/>
<dbReference type="EMBL" id="BART01002716">
    <property type="protein sequence ID" value="GAG66726.1"/>
    <property type="molecule type" value="Genomic_DNA"/>
</dbReference>
<name>X1B3X8_9ZZZZ</name>
<evidence type="ECO:0008006" key="2">
    <source>
        <dbReference type="Google" id="ProtNLM"/>
    </source>
</evidence>
<evidence type="ECO:0000313" key="1">
    <source>
        <dbReference type="EMBL" id="GAG66726.1"/>
    </source>
</evidence>
<organism evidence="1">
    <name type="scientific">marine sediment metagenome</name>
    <dbReference type="NCBI Taxonomy" id="412755"/>
    <lineage>
        <taxon>unclassified sequences</taxon>
        <taxon>metagenomes</taxon>
        <taxon>ecological metagenomes</taxon>
    </lineage>
</organism>
<comment type="caution">
    <text evidence="1">The sequence shown here is derived from an EMBL/GenBank/DDBJ whole genome shotgun (WGS) entry which is preliminary data.</text>
</comment>
<accession>X1B3X8</accession>
<sequence>LDKVVSVKELVDPDSHLKRRTESTEPIYSKLHLWDGGVYDNLGLEGLHNFVEGWREGIDFLIVSDASGRPKTAKYSWLKALLRIIAGIMMNQIRSLRARAVLERLKNHKDQGSFLKTGNTCKYVLTDAGKEDEVERLCPNCLSKTEADKVANMTTKISRLSEEEYKLLFRHGYEVADYTLYAYNSDMFNYIGYKNSRWG</sequence>
<dbReference type="AlphaFoldDB" id="X1B3X8"/>